<dbReference type="Proteomes" id="UP001209713">
    <property type="component" value="Unassembled WGS sequence"/>
</dbReference>
<sequence>MSLFRRMIFLGVPLVVLSACGDKANTAESLALGDMSQMDQIKAVVHIESPKSANLLQLRGVVGKGHLIFKGGDQLANQSMENTNWCTSLPVRLAAGGIGDTSSLQIRTSENNEIRLAIYSDDVIRKLKKGDEIVSEDYQITNLFDDQLGDIRIESGLESTDGFVLNPGEWSWFSMFRSEKQRVSCDISNKA</sequence>
<evidence type="ECO:0000313" key="1">
    <source>
        <dbReference type="EMBL" id="MCV2403596.1"/>
    </source>
</evidence>
<reference evidence="1 2" key="1">
    <citation type="submission" date="2022-10" db="EMBL/GenBank/DDBJ databases">
        <title>Marinomonas transparenta sp. nov. and Marinomonas sargassi sp. nov., isolated from marine alga (Sargassum natans (L.) Gaillon).</title>
        <authorList>
            <person name="Wang Y."/>
        </authorList>
    </citation>
    <scope>NUCLEOTIDE SEQUENCE [LARGE SCALE GENOMIC DNA]</scope>
    <source>
        <strain evidence="1 2">C2222</strain>
    </source>
</reference>
<name>A0ABT2YUN1_9GAMM</name>
<protein>
    <recommendedName>
        <fullName evidence="3">Lipoprotein</fullName>
    </recommendedName>
</protein>
<dbReference type="RefSeq" id="WP_263530973.1">
    <property type="nucleotide sequence ID" value="NZ_JAOVZB010000005.1"/>
</dbReference>
<keyword evidence="2" id="KW-1185">Reference proteome</keyword>
<organism evidence="1 2">
    <name type="scientific">Marinomonas sargassi</name>
    <dbReference type="NCBI Taxonomy" id="2984494"/>
    <lineage>
        <taxon>Bacteria</taxon>
        <taxon>Pseudomonadati</taxon>
        <taxon>Pseudomonadota</taxon>
        <taxon>Gammaproteobacteria</taxon>
        <taxon>Oceanospirillales</taxon>
        <taxon>Oceanospirillaceae</taxon>
        <taxon>Marinomonas</taxon>
    </lineage>
</organism>
<comment type="caution">
    <text evidence="1">The sequence shown here is derived from an EMBL/GenBank/DDBJ whole genome shotgun (WGS) entry which is preliminary data.</text>
</comment>
<accession>A0ABT2YUN1</accession>
<dbReference type="PROSITE" id="PS51257">
    <property type="entry name" value="PROKAR_LIPOPROTEIN"/>
    <property type="match status" value="1"/>
</dbReference>
<proteinExistence type="predicted"/>
<gene>
    <name evidence="1" type="ORF">OFY17_12005</name>
</gene>
<dbReference type="EMBL" id="JAOVZB010000005">
    <property type="protein sequence ID" value="MCV2403596.1"/>
    <property type="molecule type" value="Genomic_DNA"/>
</dbReference>
<evidence type="ECO:0008006" key="3">
    <source>
        <dbReference type="Google" id="ProtNLM"/>
    </source>
</evidence>
<evidence type="ECO:0000313" key="2">
    <source>
        <dbReference type="Proteomes" id="UP001209713"/>
    </source>
</evidence>